<dbReference type="Gene3D" id="3.40.50.150">
    <property type="entry name" value="Vaccinia Virus protein VP39"/>
    <property type="match status" value="1"/>
</dbReference>
<comment type="caution">
    <text evidence="2">The sequence shown here is derived from an EMBL/GenBank/DDBJ whole genome shotgun (WGS) entry which is preliminary data.</text>
</comment>
<dbReference type="InterPro" id="IPR036047">
    <property type="entry name" value="F-box-like_dom_sf"/>
</dbReference>
<dbReference type="InterPro" id="IPR029063">
    <property type="entry name" value="SAM-dependent_MTases_sf"/>
</dbReference>
<dbReference type="AlphaFoldDB" id="A0AA36IZH6"/>
<protein>
    <submittedName>
        <fullName evidence="2">Uncharacterized protein</fullName>
    </submittedName>
</protein>
<dbReference type="SUPFAM" id="SSF53335">
    <property type="entry name" value="S-adenosyl-L-methionine-dependent methyltransferases"/>
    <property type="match status" value="1"/>
</dbReference>
<evidence type="ECO:0000313" key="2">
    <source>
        <dbReference type="EMBL" id="CAJ1396342.1"/>
    </source>
</evidence>
<sequence>MLSPVAKPLLPPRRHNNPELLAALRAAPWPLGLHLAEPAELQARILGFAGPALRAYHGASQAARQATAEHVARQKAPWWLLDSRGDAALAQVLQYLAAPALLYSACACSAWRRKASSREAWASLRLSFGWGPDLEMQRLLRFLRRLAERLQVDQLPEAKEANATGGYPKPASPKPGSQLHLRRHRSVWLLQRAPSDGSAAAALDARREALQQRLEKEELRGKVVLELDAGAGLLGLSLAPYVKSMTLTSPDELSCRLIRLNASLQSTGRTKRNTVQGVDGPVPVYVYPLPISVAGAKTLARQWHWDSGSAMRALQPALLAPSFDLALCGSCETSEALEALLQTCNELMSPGAMLLVGSSHAVLPQQARFAVVREEVLHSPLEGIFRLMHLRKAR</sequence>
<accession>A0AA36IZH6</accession>
<evidence type="ECO:0000256" key="1">
    <source>
        <dbReference type="SAM" id="MobiDB-lite"/>
    </source>
</evidence>
<reference evidence="2" key="1">
    <citation type="submission" date="2023-08" db="EMBL/GenBank/DDBJ databases">
        <authorList>
            <person name="Chen Y."/>
            <person name="Shah S."/>
            <person name="Dougan E. K."/>
            <person name="Thang M."/>
            <person name="Chan C."/>
        </authorList>
    </citation>
    <scope>NUCLEOTIDE SEQUENCE</scope>
</reference>
<name>A0AA36IZH6_9DINO</name>
<feature type="region of interest" description="Disordered" evidence="1">
    <location>
        <begin position="157"/>
        <end position="179"/>
    </location>
</feature>
<dbReference type="SUPFAM" id="SSF81383">
    <property type="entry name" value="F-box domain"/>
    <property type="match status" value="1"/>
</dbReference>
<evidence type="ECO:0000313" key="3">
    <source>
        <dbReference type="Proteomes" id="UP001178507"/>
    </source>
</evidence>
<organism evidence="2 3">
    <name type="scientific">Effrenium voratum</name>
    <dbReference type="NCBI Taxonomy" id="2562239"/>
    <lineage>
        <taxon>Eukaryota</taxon>
        <taxon>Sar</taxon>
        <taxon>Alveolata</taxon>
        <taxon>Dinophyceae</taxon>
        <taxon>Suessiales</taxon>
        <taxon>Symbiodiniaceae</taxon>
        <taxon>Effrenium</taxon>
    </lineage>
</organism>
<gene>
    <name evidence="2" type="ORF">EVOR1521_LOCUS20596</name>
</gene>
<dbReference type="EMBL" id="CAUJNA010003228">
    <property type="protein sequence ID" value="CAJ1396342.1"/>
    <property type="molecule type" value="Genomic_DNA"/>
</dbReference>
<dbReference type="Proteomes" id="UP001178507">
    <property type="component" value="Unassembled WGS sequence"/>
</dbReference>
<keyword evidence="3" id="KW-1185">Reference proteome</keyword>
<proteinExistence type="predicted"/>